<dbReference type="EMBL" id="FPJO01000002">
    <property type="protein sequence ID" value="SFX38425.1"/>
    <property type="molecule type" value="Genomic_DNA"/>
</dbReference>
<dbReference type="Proteomes" id="UP000181909">
    <property type="component" value="Unassembled WGS sequence"/>
</dbReference>
<evidence type="ECO:0000313" key="2">
    <source>
        <dbReference type="Proteomes" id="UP000181909"/>
    </source>
</evidence>
<dbReference type="OrthoDB" id="4623393at2"/>
<name>A0A1K1WM24_STRAR</name>
<gene>
    <name evidence="1" type="ORF">SAMN02787144_1002530</name>
</gene>
<organism evidence="1 2">
    <name type="scientific">Streptomyces atratus</name>
    <dbReference type="NCBI Taxonomy" id="1893"/>
    <lineage>
        <taxon>Bacteria</taxon>
        <taxon>Bacillati</taxon>
        <taxon>Actinomycetota</taxon>
        <taxon>Actinomycetes</taxon>
        <taxon>Kitasatosporales</taxon>
        <taxon>Streptomycetaceae</taxon>
        <taxon>Streptomyces</taxon>
    </lineage>
</organism>
<sequence>MGTWGSGNFDSDAAADHLSGITGRLVSEIEEAMAGDPVGLEPDEYDGVAVPCNVELLCLIAEQNHVGAGVPEVAVAEGWKKTFMDVWERTIDGLEPKQGYKEDRRAELIRTFDRLVALAKQEHEEQ</sequence>
<proteinExistence type="predicted"/>
<dbReference type="RefSeq" id="WP_072484150.1">
    <property type="nucleotide sequence ID" value="NZ_CP108276.1"/>
</dbReference>
<evidence type="ECO:0000313" key="1">
    <source>
        <dbReference type="EMBL" id="SFX38425.1"/>
    </source>
</evidence>
<accession>A0A1K1WM24</accession>
<reference evidence="1 2" key="1">
    <citation type="submission" date="2016-11" db="EMBL/GenBank/DDBJ databases">
        <authorList>
            <person name="Jaros S."/>
            <person name="Januszkiewicz K."/>
            <person name="Wedrychowicz H."/>
        </authorList>
    </citation>
    <scope>NUCLEOTIDE SEQUENCE [LARGE SCALE GENOMIC DNA]</scope>
    <source>
        <strain evidence="1 2">OK807</strain>
    </source>
</reference>
<dbReference type="AlphaFoldDB" id="A0A1K1WM24"/>
<dbReference type="STRING" id="1893.SAMN02787144_1002530"/>
<protein>
    <recommendedName>
        <fullName evidence="3">DUF4259 domain-containing protein</fullName>
    </recommendedName>
</protein>
<evidence type="ECO:0008006" key="3">
    <source>
        <dbReference type="Google" id="ProtNLM"/>
    </source>
</evidence>